<accession>A0AAW0TM84</accession>
<sequence length="167" mass="19128">MSAEIEHIDIDTEHFILEVEARPALWDVHDENYSNRDAKKKNWEELVTIFLNKEGASAAEQYGFGKHLQRKDPSSTTDERHDRPSDGEQTPTSSAPQHAEMGRGKRKRADGIIPEVECLLNVLQDGKQSRDERKETCRRCCRVRVTPTLMPFCCFTPTPLHILLATR</sequence>
<dbReference type="AlphaFoldDB" id="A0AAW0TM84"/>
<evidence type="ECO:0000313" key="3">
    <source>
        <dbReference type="EMBL" id="KAK8388464.1"/>
    </source>
</evidence>
<keyword evidence="4" id="KW-1185">Reference proteome</keyword>
<feature type="domain" description="MADF" evidence="2">
    <location>
        <begin position="15"/>
        <end position="50"/>
    </location>
</feature>
<evidence type="ECO:0000256" key="1">
    <source>
        <dbReference type="SAM" id="MobiDB-lite"/>
    </source>
</evidence>
<comment type="caution">
    <text evidence="3">The sequence shown here is derived from an EMBL/GenBank/DDBJ whole genome shotgun (WGS) entry which is preliminary data.</text>
</comment>
<organism evidence="3 4">
    <name type="scientific">Scylla paramamosain</name>
    <name type="common">Mud crab</name>
    <dbReference type="NCBI Taxonomy" id="85552"/>
    <lineage>
        <taxon>Eukaryota</taxon>
        <taxon>Metazoa</taxon>
        <taxon>Ecdysozoa</taxon>
        <taxon>Arthropoda</taxon>
        <taxon>Crustacea</taxon>
        <taxon>Multicrustacea</taxon>
        <taxon>Malacostraca</taxon>
        <taxon>Eumalacostraca</taxon>
        <taxon>Eucarida</taxon>
        <taxon>Decapoda</taxon>
        <taxon>Pleocyemata</taxon>
        <taxon>Brachyura</taxon>
        <taxon>Eubrachyura</taxon>
        <taxon>Portunoidea</taxon>
        <taxon>Portunidae</taxon>
        <taxon>Portuninae</taxon>
        <taxon>Scylla</taxon>
    </lineage>
</organism>
<feature type="compositionally biased region" description="Polar residues" evidence="1">
    <location>
        <begin position="87"/>
        <end position="96"/>
    </location>
</feature>
<gene>
    <name evidence="3" type="ORF">O3P69_020446</name>
</gene>
<protein>
    <recommendedName>
        <fullName evidence="2">MADF domain-containing protein</fullName>
    </recommendedName>
</protein>
<dbReference type="InterPro" id="IPR006578">
    <property type="entry name" value="MADF-dom"/>
</dbReference>
<dbReference type="EMBL" id="JARAKH010000028">
    <property type="protein sequence ID" value="KAK8388464.1"/>
    <property type="molecule type" value="Genomic_DNA"/>
</dbReference>
<dbReference type="Proteomes" id="UP001487740">
    <property type="component" value="Unassembled WGS sequence"/>
</dbReference>
<evidence type="ECO:0000313" key="4">
    <source>
        <dbReference type="Proteomes" id="UP001487740"/>
    </source>
</evidence>
<feature type="region of interest" description="Disordered" evidence="1">
    <location>
        <begin position="61"/>
        <end position="108"/>
    </location>
</feature>
<name>A0AAW0TM84_SCYPA</name>
<feature type="compositionally biased region" description="Basic and acidic residues" evidence="1">
    <location>
        <begin position="70"/>
        <end position="86"/>
    </location>
</feature>
<dbReference type="Pfam" id="PF10545">
    <property type="entry name" value="MADF_DNA_bdg"/>
    <property type="match status" value="1"/>
</dbReference>
<reference evidence="3 4" key="1">
    <citation type="submission" date="2023-03" db="EMBL/GenBank/DDBJ databases">
        <title>High-quality genome of Scylla paramamosain provides insights in environmental adaptation.</title>
        <authorList>
            <person name="Zhang L."/>
        </authorList>
    </citation>
    <scope>NUCLEOTIDE SEQUENCE [LARGE SCALE GENOMIC DNA]</scope>
    <source>
        <strain evidence="3">LZ_2023a</strain>
        <tissue evidence="3">Muscle</tissue>
    </source>
</reference>
<proteinExistence type="predicted"/>
<evidence type="ECO:0000259" key="2">
    <source>
        <dbReference type="Pfam" id="PF10545"/>
    </source>
</evidence>